<proteinExistence type="predicted"/>
<gene>
    <name evidence="2" type="primary">panT</name>
    <name evidence="2" type="ORF">LMG032447_00674</name>
</gene>
<protein>
    <submittedName>
        <fullName evidence="2">Pantothenic acid transporter PanT</fullName>
    </submittedName>
</protein>
<feature type="transmembrane region" description="Helical" evidence="1">
    <location>
        <begin position="59"/>
        <end position="83"/>
    </location>
</feature>
<organism evidence="2 3">
    <name type="scientific">Convivina praedatoris</name>
    <dbReference type="NCBI Taxonomy" id="2880963"/>
    <lineage>
        <taxon>Bacteria</taxon>
        <taxon>Bacillati</taxon>
        <taxon>Bacillota</taxon>
        <taxon>Bacilli</taxon>
        <taxon>Lactobacillales</taxon>
        <taxon>Lactobacillaceae</taxon>
        <taxon>Convivina</taxon>
    </lineage>
</organism>
<feature type="transmembrane region" description="Helical" evidence="1">
    <location>
        <begin position="7"/>
        <end position="28"/>
    </location>
</feature>
<sequence length="211" mass="22515">MQRSKNIQSMVVTAIFAAIIILLSFTPLGLVPVGPINATTIHIPVIIGGILLGPKRGALLGLIFGLASLIHSTMAPTILGFIFSPFVPVIGTNHGSWLAVIIAIVPRVIIGIVPAYIFQGLQRAFGQKKQTLSLALTGFIASFMDTIMVMGLIELLFRQQYAQALGQTLHNIDQFILGIVFTNGLAEGVLAAFVTAAVTGILMKIVQQDNR</sequence>
<feature type="transmembrane region" description="Helical" evidence="1">
    <location>
        <begin position="175"/>
        <end position="202"/>
    </location>
</feature>
<feature type="transmembrane region" description="Helical" evidence="1">
    <location>
        <begin position="95"/>
        <end position="119"/>
    </location>
</feature>
<dbReference type="Pfam" id="PF12822">
    <property type="entry name" value="ECF_trnsprt"/>
    <property type="match status" value="1"/>
</dbReference>
<reference evidence="2" key="1">
    <citation type="submission" date="2022-03" db="EMBL/GenBank/DDBJ databases">
        <authorList>
            <person name="Hettiarachchi G."/>
        </authorList>
    </citation>
    <scope>NUCLEOTIDE SEQUENCE</scope>
    <source>
        <strain evidence="2">LMG 32447</strain>
    </source>
</reference>
<keyword evidence="3" id="KW-1185">Reference proteome</keyword>
<accession>A0ABM9D2H9</accession>
<name>A0ABM9D2H9_9LACO</name>
<evidence type="ECO:0000256" key="1">
    <source>
        <dbReference type="SAM" id="Phobius"/>
    </source>
</evidence>
<dbReference type="RefSeq" id="WP_248706094.1">
    <property type="nucleotide sequence ID" value="NZ_CAKOET010000003.1"/>
</dbReference>
<keyword evidence="1" id="KW-0812">Transmembrane</keyword>
<dbReference type="EMBL" id="CAKOEU010000003">
    <property type="protein sequence ID" value="CAH1853595.1"/>
    <property type="molecule type" value="Genomic_DNA"/>
</dbReference>
<dbReference type="InterPro" id="IPR024529">
    <property type="entry name" value="ECF_trnsprt_substrate-spec"/>
</dbReference>
<dbReference type="Gene3D" id="1.10.1760.20">
    <property type="match status" value="1"/>
</dbReference>
<comment type="caution">
    <text evidence="2">The sequence shown here is derived from an EMBL/GenBank/DDBJ whole genome shotgun (WGS) entry which is preliminary data.</text>
</comment>
<feature type="transmembrane region" description="Helical" evidence="1">
    <location>
        <begin position="34"/>
        <end position="52"/>
    </location>
</feature>
<dbReference type="Proteomes" id="UP000838102">
    <property type="component" value="Unassembled WGS sequence"/>
</dbReference>
<keyword evidence="1" id="KW-1133">Transmembrane helix</keyword>
<evidence type="ECO:0000313" key="3">
    <source>
        <dbReference type="Proteomes" id="UP000838102"/>
    </source>
</evidence>
<feature type="transmembrane region" description="Helical" evidence="1">
    <location>
        <begin position="131"/>
        <end position="155"/>
    </location>
</feature>
<keyword evidence="1" id="KW-0472">Membrane</keyword>
<evidence type="ECO:0000313" key="2">
    <source>
        <dbReference type="EMBL" id="CAH1853595.1"/>
    </source>
</evidence>